<reference evidence="1 2" key="1">
    <citation type="submission" date="2022-04" db="EMBL/GenBank/DDBJ databases">
        <title>Leucobacter sp. isolated from rhizosphere of onion.</title>
        <authorList>
            <person name="Won M."/>
            <person name="Lee C.-M."/>
            <person name="Woen H.-Y."/>
            <person name="Kwon S.-W."/>
        </authorList>
    </citation>
    <scope>NUCLEOTIDE SEQUENCE [LARGE SCALE GENOMIC DNA]</scope>
    <source>
        <strain evidence="1 2">H25R-14</strain>
    </source>
</reference>
<evidence type="ECO:0008006" key="3">
    <source>
        <dbReference type="Google" id="ProtNLM"/>
    </source>
</evidence>
<gene>
    <name evidence="1" type="ORF">MUN76_05750</name>
</gene>
<name>A0ABY4FYX4_9MICO</name>
<sequence>MARTPSHDPRTPSRRDAAAEGSLVLIGGALDEDPGILRRIVALAAGENDPSRAPRIAILTTASEPAASASAAASASEENDEADGRYYAELFARHGAVGVPIPIGVAPEPLFADASYHRGAADDPRIAELVHSCDGVFLGAATRRTTCWRSSAARIRRGRRSKRGTTPPY</sequence>
<dbReference type="Gene3D" id="3.40.50.880">
    <property type="match status" value="1"/>
</dbReference>
<dbReference type="InterPro" id="IPR029062">
    <property type="entry name" value="Class_I_gatase-like"/>
</dbReference>
<protein>
    <recommendedName>
        <fullName evidence="3">Cyanophycinase</fullName>
    </recommendedName>
</protein>
<evidence type="ECO:0000313" key="2">
    <source>
        <dbReference type="Proteomes" id="UP000831775"/>
    </source>
</evidence>
<dbReference type="RefSeq" id="WP_244687958.1">
    <property type="nucleotide sequence ID" value="NZ_CP095043.1"/>
</dbReference>
<dbReference type="Proteomes" id="UP000831775">
    <property type="component" value="Chromosome"/>
</dbReference>
<dbReference type="EMBL" id="CP095043">
    <property type="protein sequence ID" value="UOQ61472.1"/>
    <property type="molecule type" value="Genomic_DNA"/>
</dbReference>
<accession>A0ABY4FYX4</accession>
<proteinExistence type="predicted"/>
<organism evidence="1 2">
    <name type="scientific">Leucobacter rhizosphaerae</name>
    <dbReference type="NCBI Taxonomy" id="2932245"/>
    <lineage>
        <taxon>Bacteria</taxon>
        <taxon>Bacillati</taxon>
        <taxon>Actinomycetota</taxon>
        <taxon>Actinomycetes</taxon>
        <taxon>Micrococcales</taxon>
        <taxon>Microbacteriaceae</taxon>
        <taxon>Leucobacter</taxon>
    </lineage>
</organism>
<keyword evidence="2" id="KW-1185">Reference proteome</keyword>
<evidence type="ECO:0000313" key="1">
    <source>
        <dbReference type="EMBL" id="UOQ61472.1"/>
    </source>
</evidence>